<protein>
    <submittedName>
        <fullName evidence="3">Uncharacterized protein</fullName>
    </submittedName>
</protein>
<accession>A0A9N9QUM8</accession>
<dbReference type="AlphaFoldDB" id="A0A9N9QUM8"/>
<reference evidence="3" key="1">
    <citation type="submission" date="2021-12" db="EMBL/GenBank/DDBJ databases">
        <authorList>
            <person name="King R."/>
        </authorList>
    </citation>
    <scope>NUCLEOTIDE SEQUENCE</scope>
</reference>
<organism evidence="3 4">
    <name type="scientific">Diatraea saccharalis</name>
    <name type="common">sugarcane borer</name>
    <dbReference type="NCBI Taxonomy" id="40085"/>
    <lineage>
        <taxon>Eukaryota</taxon>
        <taxon>Metazoa</taxon>
        <taxon>Ecdysozoa</taxon>
        <taxon>Arthropoda</taxon>
        <taxon>Hexapoda</taxon>
        <taxon>Insecta</taxon>
        <taxon>Pterygota</taxon>
        <taxon>Neoptera</taxon>
        <taxon>Endopterygota</taxon>
        <taxon>Lepidoptera</taxon>
        <taxon>Glossata</taxon>
        <taxon>Ditrysia</taxon>
        <taxon>Pyraloidea</taxon>
        <taxon>Crambidae</taxon>
        <taxon>Crambinae</taxon>
        <taxon>Diatraea</taxon>
    </lineage>
</organism>
<feature type="region of interest" description="Disordered" evidence="2">
    <location>
        <begin position="1"/>
        <end position="55"/>
    </location>
</feature>
<name>A0A9N9QUM8_9NEOP</name>
<keyword evidence="4" id="KW-1185">Reference proteome</keyword>
<feature type="coiled-coil region" evidence="1">
    <location>
        <begin position="66"/>
        <end position="93"/>
    </location>
</feature>
<evidence type="ECO:0000256" key="1">
    <source>
        <dbReference type="SAM" id="Coils"/>
    </source>
</evidence>
<dbReference type="Proteomes" id="UP001153714">
    <property type="component" value="Chromosome 11"/>
</dbReference>
<keyword evidence="1" id="KW-0175">Coiled coil</keyword>
<feature type="compositionally biased region" description="Basic residues" evidence="2">
    <location>
        <begin position="9"/>
        <end position="23"/>
    </location>
</feature>
<sequence>MTEREYRSAMRKWKTANKKRRERQKTAQQIMDITPTSSPRSGTPVLRRSRGRKQIRRDRSAVYRNNLKLQEEIEKLKRICSKYKKRYQKAKTSIKHTEQVNKLNQNKFSTLSNAIKDHYRSLKSIKEKQSLKQIFKENAI</sequence>
<evidence type="ECO:0000313" key="4">
    <source>
        <dbReference type="Proteomes" id="UP001153714"/>
    </source>
</evidence>
<feature type="compositionally biased region" description="Polar residues" evidence="2">
    <location>
        <begin position="26"/>
        <end position="41"/>
    </location>
</feature>
<dbReference type="OrthoDB" id="6375801at2759"/>
<reference evidence="3" key="2">
    <citation type="submission" date="2022-10" db="EMBL/GenBank/DDBJ databases">
        <authorList>
            <consortium name="ENA_rothamsted_submissions"/>
            <consortium name="culmorum"/>
            <person name="King R."/>
        </authorList>
    </citation>
    <scope>NUCLEOTIDE SEQUENCE</scope>
</reference>
<dbReference type="EMBL" id="OU893342">
    <property type="protein sequence ID" value="CAG9783673.1"/>
    <property type="molecule type" value="Genomic_DNA"/>
</dbReference>
<gene>
    <name evidence="3" type="ORF">DIATSA_LOCUS1833</name>
</gene>
<proteinExistence type="predicted"/>
<evidence type="ECO:0000313" key="3">
    <source>
        <dbReference type="EMBL" id="CAG9783673.1"/>
    </source>
</evidence>
<evidence type="ECO:0000256" key="2">
    <source>
        <dbReference type="SAM" id="MobiDB-lite"/>
    </source>
</evidence>